<protein>
    <submittedName>
        <fullName evidence="1">Uncharacterized protein</fullName>
    </submittedName>
</protein>
<dbReference type="EMBL" id="REGN01007199">
    <property type="protein sequence ID" value="RNA06993.1"/>
    <property type="molecule type" value="Genomic_DNA"/>
</dbReference>
<evidence type="ECO:0000313" key="2">
    <source>
        <dbReference type="Proteomes" id="UP000276133"/>
    </source>
</evidence>
<accession>A0A3M7Q6L5</accession>
<sequence>MVVFIINVLIVKLNKNADNTLLNINLELFNGRFKMDKFIERSSILKLFSMLDKQYLRLNKNWLKILYEEDGIIYIRECYNASNIKIKRSNIKHCYKEIKVSFKLRENKINGFLHNNGIISLHGTEIKCERDSVHIKIDDPFKVYDQFLILKMFKSN</sequence>
<comment type="caution">
    <text evidence="1">The sequence shown here is derived from an EMBL/GenBank/DDBJ whole genome shotgun (WGS) entry which is preliminary data.</text>
</comment>
<reference evidence="1 2" key="1">
    <citation type="journal article" date="2018" name="Sci. Rep.">
        <title>Genomic signatures of local adaptation to the degree of environmental predictability in rotifers.</title>
        <authorList>
            <person name="Franch-Gras L."/>
            <person name="Hahn C."/>
            <person name="Garcia-Roger E.M."/>
            <person name="Carmona M.J."/>
            <person name="Serra M."/>
            <person name="Gomez A."/>
        </authorList>
    </citation>
    <scope>NUCLEOTIDE SEQUENCE [LARGE SCALE GENOMIC DNA]</scope>
    <source>
        <strain evidence="1">HYR1</strain>
    </source>
</reference>
<dbReference type="Proteomes" id="UP000276133">
    <property type="component" value="Unassembled WGS sequence"/>
</dbReference>
<gene>
    <name evidence="1" type="ORF">BpHYR1_027105</name>
</gene>
<dbReference type="AlphaFoldDB" id="A0A3M7Q6L5"/>
<evidence type="ECO:0000313" key="1">
    <source>
        <dbReference type="EMBL" id="RNA06993.1"/>
    </source>
</evidence>
<proteinExistence type="predicted"/>
<organism evidence="1 2">
    <name type="scientific">Brachionus plicatilis</name>
    <name type="common">Marine rotifer</name>
    <name type="synonym">Brachionus muelleri</name>
    <dbReference type="NCBI Taxonomy" id="10195"/>
    <lineage>
        <taxon>Eukaryota</taxon>
        <taxon>Metazoa</taxon>
        <taxon>Spiralia</taxon>
        <taxon>Gnathifera</taxon>
        <taxon>Rotifera</taxon>
        <taxon>Eurotatoria</taxon>
        <taxon>Monogononta</taxon>
        <taxon>Pseudotrocha</taxon>
        <taxon>Ploima</taxon>
        <taxon>Brachionidae</taxon>
        <taxon>Brachionus</taxon>
    </lineage>
</organism>
<name>A0A3M7Q6L5_BRAPC</name>
<keyword evidence="2" id="KW-1185">Reference proteome</keyword>